<keyword evidence="2" id="KW-1185">Reference proteome</keyword>
<dbReference type="EMBL" id="JAHLEM010001154">
    <property type="protein sequence ID" value="MBU3871593.1"/>
    <property type="molecule type" value="Genomic_DNA"/>
</dbReference>
<proteinExistence type="predicted"/>
<sequence>MPASPSDVRADRVGRADDVLALARLASRRGAVRDMLGWLTRRTGGPAVLVGDTGRVLAGPGGEHDPAV</sequence>
<reference evidence="1 2" key="1">
    <citation type="submission" date="2021-06" db="EMBL/GenBank/DDBJ databases">
        <authorList>
            <person name="Pan X."/>
        </authorList>
    </citation>
    <scope>NUCLEOTIDE SEQUENCE [LARGE SCALE GENOMIC DNA]</scope>
    <source>
        <strain evidence="1 2">4503</strain>
    </source>
</reference>
<name>A0ABS6CXD7_9ACTN</name>
<feature type="non-terminal residue" evidence="1">
    <location>
        <position position="68"/>
    </location>
</feature>
<accession>A0ABS6CXD7</accession>
<protein>
    <submittedName>
        <fullName evidence="1">PucR family transcriptional regulator</fullName>
    </submittedName>
</protein>
<dbReference type="Proteomes" id="UP000720508">
    <property type="component" value="Unassembled WGS sequence"/>
</dbReference>
<gene>
    <name evidence="1" type="ORF">KN815_48375</name>
</gene>
<evidence type="ECO:0000313" key="2">
    <source>
        <dbReference type="Proteomes" id="UP000720508"/>
    </source>
</evidence>
<organism evidence="1 2">
    <name type="scientific">Streptomyces niphimycinicus</name>
    <dbReference type="NCBI Taxonomy" id="2842201"/>
    <lineage>
        <taxon>Bacteria</taxon>
        <taxon>Bacillati</taxon>
        <taxon>Actinomycetota</taxon>
        <taxon>Actinomycetes</taxon>
        <taxon>Kitasatosporales</taxon>
        <taxon>Streptomycetaceae</taxon>
        <taxon>Streptomyces</taxon>
    </lineage>
</organism>
<evidence type="ECO:0000313" key="1">
    <source>
        <dbReference type="EMBL" id="MBU3871593.1"/>
    </source>
</evidence>
<comment type="caution">
    <text evidence="1">The sequence shown here is derived from an EMBL/GenBank/DDBJ whole genome shotgun (WGS) entry which is preliminary data.</text>
</comment>